<accession>A0ABQ9Y0G0</accession>
<dbReference type="EMBL" id="JARBJD010000048">
    <property type="protein sequence ID" value="KAK2957227.1"/>
    <property type="molecule type" value="Genomic_DNA"/>
</dbReference>
<name>A0ABQ9Y0G0_9EUKA</name>
<feature type="region of interest" description="Disordered" evidence="1">
    <location>
        <begin position="200"/>
        <end position="233"/>
    </location>
</feature>
<reference evidence="2 3" key="1">
    <citation type="journal article" date="2022" name="bioRxiv">
        <title>Genomics of Preaxostyla Flagellates Illuminates Evolutionary Transitions and the Path Towards Mitochondrial Loss.</title>
        <authorList>
            <person name="Novak L.V.F."/>
            <person name="Treitli S.C."/>
            <person name="Pyrih J."/>
            <person name="Halakuc P."/>
            <person name="Pipaliya S.V."/>
            <person name="Vacek V."/>
            <person name="Brzon O."/>
            <person name="Soukal P."/>
            <person name="Eme L."/>
            <person name="Dacks J.B."/>
            <person name="Karnkowska A."/>
            <person name="Elias M."/>
            <person name="Hampl V."/>
        </authorList>
    </citation>
    <scope>NUCLEOTIDE SEQUENCE [LARGE SCALE GENOMIC DNA]</scope>
    <source>
        <strain evidence="2">NAU3</strain>
        <tissue evidence="2">Gut</tissue>
    </source>
</reference>
<dbReference type="Proteomes" id="UP001281761">
    <property type="component" value="Unassembled WGS sequence"/>
</dbReference>
<evidence type="ECO:0000313" key="2">
    <source>
        <dbReference type="EMBL" id="KAK2957227.1"/>
    </source>
</evidence>
<organism evidence="2 3">
    <name type="scientific">Blattamonas nauphoetae</name>
    <dbReference type="NCBI Taxonomy" id="2049346"/>
    <lineage>
        <taxon>Eukaryota</taxon>
        <taxon>Metamonada</taxon>
        <taxon>Preaxostyla</taxon>
        <taxon>Oxymonadida</taxon>
        <taxon>Blattamonas</taxon>
    </lineage>
</organism>
<feature type="compositionally biased region" description="Basic and acidic residues" evidence="1">
    <location>
        <begin position="145"/>
        <end position="167"/>
    </location>
</feature>
<feature type="region of interest" description="Disordered" evidence="1">
    <location>
        <begin position="135"/>
        <end position="171"/>
    </location>
</feature>
<comment type="caution">
    <text evidence="2">The sequence shown here is derived from an EMBL/GenBank/DDBJ whole genome shotgun (WGS) entry which is preliminary data.</text>
</comment>
<gene>
    <name evidence="2" type="ORF">BLNAU_7821</name>
</gene>
<keyword evidence="3" id="KW-1185">Reference proteome</keyword>
<evidence type="ECO:0000313" key="3">
    <source>
        <dbReference type="Proteomes" id="UP001281761"/>
    </source>
</evidence>
<proteinExistence type="predicted"/>
<feature type="compositionally biased region" description="Basic and acidic residues" evidence="1">
    <location>
        <begin position="220"/>
        <end position="233"/>
    </location>
</feature>
<evidence type="ECO:0000256" key="1">
    <source>
        <dbReference type="SAM" id="MobiDB-lite"/>
    </source>
</evidence>
<sequence length="233" mass="26484">MLILLLFFTAVSSQLSCFQCSPPSLRCYYPLCCPELPCAEENPEEDEEDEGECLFFNFSPDSIFSQSINPSFSKLPSGFGSDSSFPAFDMSNFNIQDPFSSFDFGKINPYAQHVKPSPAPYPQEEDSPPQIIAVKRSKDPVSYSNRDEQKTHHVEGKQPRVNSDDPPMKTSTQVLNELKKKRAQTPAGYDWSVPDYAYTGPPPRCNAQRGGMQLKRPHNPPKERETYRKLWER</sequence>
<protein>
    <submittedName>
        <fullName evidence="2">Uncharacterized protein</fullName>
    </submittedName>
</protein>